<dbReference type="PANTHER" id="PTHR20883">
    <property type="entry name" value="PHYTANOYL-COA DIOXYGENASE DOMAIN CONTAINING 1"/>
    <property type="match status" value="1"/>
</dbReference>
<dbReference type="OrthoDB" id="5673at2759"/>
<evidence type="ECO:0000313" key="2">
    <source>
        <dbReference type="EMBL" id="CAE8634431.1"/>
    </source>
</evidence>
<evidence type="ECO:0008006" key="4">
    <source>
        <dbReference type="Google" id="ProtNLM"/>
    </source>
</evidence>
<dbReference type="PANTHER" id="PTHR20883:SF48">
    <property type="entry name" value="ECTOINE DIOXYGENASE"/>
    <property type="match status" value="1"/>
</dbReference>
<dbReference type="InterPro" id="IPR008775">
    <property type="entry name" value="Phytyl_CoA_dOase-like"/>
</dbReference>
<dbReference type="Gene3D" id="2.60.120.620">
    <property type="entry name" value="q2cbj1_9rhob like domain"/>
    <property type="match status" value="1"/>
</dbReference>
<comment type="cofactor">
    <cofactor evidence="1">
        <name>Fe cation</name>
        <dbReference type="ChEBI" id="CHEBI:24875"/>
    </cofactor>
</comment>
<comment type="caution">
    <text evidence="2">The sequence shown here is derived from an EMBL/GenBank/DDBJ whole genome shotgun (WGS) entry which is preliminary data.</text>
</comment>
<sequence>MQLPVLLCACIRRANVPAPPALGAAPLRRLDPSATARQVADVLKTDGAVVLERYRSSEAVAAALQELEAGRMEGSSVRMGASTQLWKWPLDAEKEPNTKALESDKLIMDVAEELRQVHGLGSDSCIGNEVRLLILAPGTPAGDLHRDVVDTTDVPLERPLQWGLNAIWAADDFTEENGATRFVVGSHSGQLPQGSWKGDHLEAEPLAQVASMPAGSVVLYYASTLHGSSESRVETSRTGINFNYAFVDAAGGRPHGWGW</sequence>
<accession>A0A813H960</accession>
<reference evidence="2" key="1">
    <citation type="submission" date="2021-02" db="EMBL/GenBank/DDBJ databases">
        <authorList>
            <person name="Dougan E. K."/>
            <person name="Rhodes N."/>
            <person name="Thang M."/>
            <person name="Chan C."/>
        </authorList>
    </citation>
    <scope>NUCLEOTIDE SEQUENCE</scope>
</reference>
<dbReference type="GO" id="GO:0046872">
    <property type="term" value="F:metal ion binding"/>
    <property type="evidence" value="ECO:0007669"/>
    <property type="project" value="UniProtKB-ARBA"/>
</dbReference>
<protein>
    <recommendedName>
        <fullName evidence="4">Phytanoyl-CoA dioxygenase</fullName>
    </recommendedName>
</protein>
<name>A0A813H960_POLGL</name>
<proteinExistence type="predicted"/>
<dbReference type="GO" id="GO:0016491">
    <property type="term" value="F:oxidoreductase activity"/>
    <property type="evidence" value="ECO:0007669"/>
    <property type="project" value="UniProtKB-ARBA"/>
</dbReference>
<dbReference type="Pfam" id="PF05721">
    <property type="entry name" value="PhyH"/>
    <property type="match status" value="1"/>
</dbReference>
<keyword evidence="3" id="KW-1185">Reference proteome</keyword>
<evidence type="ECO:0000256" key="1">
    <source>
        <dbReference type="ARBA" id="ARBA00001962"/>
    </source>
</evidence>
<evidence type="ECO:0000313" key="3">
    <source>
        <dbReference type="Proteomes" id="UP000654075"/>
    </source>
</evidence>
<dbReference type="SUPFAM" id="SSF51197">
    <property type="entry name" value="Clavaminate synthase-like"/>
    <property type="match status" value="1"/>
</dbReference>
<organism evidence="2 3">
    <name type="scientific">Polarella glacialis</name>
    <name type="common">Dinoflagellate</name>
    <dbReference type="NCBI Taxonomy" id="89957"/>
    <lineage>
        <taxon>Eukaryota</taxon>
        <taxon>Sar</taxon>
        <taxon>Alveolata</taxon>
        <taxon>Dinophyceae</taxon>
        <taxon>Suessiales</taxon>
        <taxon>Suessiaceae</taxon>
        <taxon>Polarella</taxon>
    </lineage>
</organism>
<dbReference type="Proteomes" id="UP000654075">
    <property type="component" value="Unassembled WGS sequence"/>
</dbReference>
<dbReference type="AlphaFoldDB" id="A0A813H960"/>
<gene>
    <name evidence="2" type="ORF">PGLA1383_LOCUS50081</name>
</gene>
<dbReference type="EMBL" id="CAJNNV010031011">
    <property type="protein sequence ID" value="CAE8634431.1"/>
    <property type="molecule type" value="Genomic_DNA"/>
</dbReference>